<feature type="transmembrane region" description="Helical" evidence="1">
    <location>
        <begin position="123"/>
        <end position="141"/>
    </location>
</feature>
<accession>A0A1N7MTD4</accession>
<keyword evidence="1" id="KW-0812">Transmembrane</keyword>
<protein>
    <submittedName>
        <fullName evidence="2">Uncharacterized protein</fullName>
    </submittedName>
</protein>
<dbReference type="EMBL" id="FTOI01000010">
    <property type="protein sequence ID" value="SIS89397.1"/>
    <property type="molecule type" value="Genomic_DNA"/>
</dbReference>
<evidence type="ECO:0000313" key="2">
    <source>
        <dbReference type="EMBL" id="SIS89397.1"/>
    </source>
</evidence>
<feature type="transmembrane region" description="Helical" evidence="1">
    <location>
        <begin position="59"/>
        <end position="82"/>
    </location>
</feature>
<feature type="transmembrane region" description="Helical" evidence="1">
    <location>
        <begin position="91"/>
        <end position="117"/>
    </location>
</feature>
<dbReference type="RefSeq" id="WP_185113918.1">
    <property type="nucleotide sequence ID" value="NZ_FTOI01000010.1"/>
</dbReference>
<feature type="transmembrane region" description="Helical" evidence="1">
    <location>
        <begin position="12"/>
        <end position="35"/>
    </location>
</feature>
<gene>
    <name evidence="2" type="ORF">SAMN05421789_11025</name>
</gene>
<organism evidence="2 3">
    <name type="scientific">Kaistella chaponensis</name>
    <dbReference type="NCBI Taxonomy" id="713588"/>
    <lineage>
        <taxon>Bacteria</taxon>
        <taxon>Pseudomonadati</taxon>
        <taxon>Bacteroidota</taxon>
        <taxon>Flavobacteriia</taxon>
        <taxon>Flavobacteriales</taxon>
        <taxon>Weeksellaceae</taxon>
        <taxon>Chryseobacterium group</taxon>
        <taxon>Kaistella</taxon>
    </lineage>
</organism>
<keyword evidence="1" id="KW-0472">Membrane</keyword>
<keyword evidence="1" id="KW-1133">Transmembrane helix</keyword>
<sequence length="163" mass="18660">MKKAFPSPFTFLKLTLIGIAAGVILIIPLKILYILTGNTAYLLLFNFDYVPVLNQLTPVWLFGYIFHFSTCICSFIGLYYILKYLNKQLSLFYYIAVYTVGGGALFFLTCVSVKPLAENKFTAWLYWTFAHGIFGFAVGLSEEVYKSNIIRKFGLVIHFENRK</sequence>
<dbReference type="AlphaFoldDB" id="A0A1N7MTD4"/>
<proteinExistence type="predicted"/>
<dbReference type="STRING" id="713588.SAMN05421789_11025"/>
<dbReference type="Proteomes" id="UP000185839">
    <property type="component" value="Unassembled WGS sequence"/>
</dbReference>
<keyword evidence="3" id="KW-1185">Reference proteome</keyword>
<reference evidence="3" key="1">
    <citation type="submission" date="2017-01" db="EMBL/GenBank/DDBJ databases">
        <authorList>
            <person name="Varghese N."/>
            <person name="Submissions S."/>
        </authorList>
    </citation>
    <scope>NUCLEOTIDE SEQUENCE [LARGE SCALE GENOMIC DNA]</scope>
    <source>
        <strain evidence="3">DSM 23145</strain>
    </source>
</reference>
<evidence type="ECO:0000313" key="3">
    <source>
        <dbReference type="Proteomes" id="UP000185839"/>
    </source>
</evidence>
<name>A0A1N7MTD4_9FLAO</name>
<evidence type="ECO:0000256" key="1">
    <source>
        <dbReference type="SAM" id="Phobius"/>
    </source>
</evidence>